<evidence type="ECO:0000256" key="4">
    <source>
        <dbReference type="ARBA" id="ARBA00022490"/>
    </source>
</evidence>
<keyword evidence="12" id="KW-1185">Reference proteome</keyword>
<dbReference type="InterPro" id="IPR000357">
    <property type="entry name" value="HEAT"/>
</dbReference>
<comment type="caution">
    <text evidence="11">The sequence shown here is derived from an EMBL/GenBank/DDBJ whole genome shotgun (WGS) entry which is preliminary data.</text>
</comment>
<feature type="domain" description="Importin subunit beta-1/Transportin-1-like TPR repeats" evidence="10">
    <location>
        <begin position="582"/>
        <end position="691"/>
    </location>
</feature>
<evidence type="ECO:0000256" key="6">
    <source>
        <dbReference type="ARBA" id="ARBA00022927"/>
    </source>
</evidence>
<dbReference type="Gene3D" id="1.25.10.10">
    <property type="entry name" value="Leucine-rich Repeat Variant"/>
    <property type="match status" value="3"/>
</dbReference>
<evidence type="ECO:0000256" key="1">
    <source>
        <dbReference type="ARBA" id="ARBA00004123"/>
    </source>
</evidence>
<evidence type="ECO:0000256" key="7">
    <source>
        <dbReference type="ARBA" id="ARBA00022990"/>
    </source>
</evidence>
<feature type="compositionally biased region" description="Basic and acidic residues" evidence="9">
    <location>
        <begin position="737"/>
        <end position="756"/>
    </location>
</feature>
<keyword evidence="4" id="KW-0963">Cytoplasm</keyword>
<dbReference type="AlphaFoldDB" id="A0A9P1I6X3"/>
<evidence type="ECO:0000256" key="5">
    <source>
        <dbReference type="ARBA" id="ARBA00022737"/>
    </source>
</evidence>
<evidence type="ECO:0000256" key="8">
    <source>
        <dbReference type="ARBA" id="ARBA00023242"/>
    </source>
</evidence>
<proteinExistence type="predicted"/>
<accession>A0A9P1I6X3</accession>
<keyword evidence="6" id="KW-0653">Protein transport</keyword>
<dbReference type="Pfam" id="PF02985">
    <property type="entry name" value="HEAT"/>
    <property type="match status" value="1"/>
</dbReference>
<dbReference type="Pfam" id="PF25574">
    <property type="entry name" value="TPR_IMB1"/>
    <property type="match status" value="3"/>
</dbReference>
<organism evidence="11 12">
    <name type="scientific">Caenorhabditis angaria</name>
    <dbReference type="NCBI Taxonomy" id="860376"/>
    <lineage>
        <taxon>Eukaryota</taxon>
        <taxon>Metazoa</taxon>
        <taxon>Ecdysozoa</taxon>
        <taxon>Nematoda</taxon>
        <taxon>Chromadorea</taxon>
        <taxon>Rhabditida</taxon>
        <taxon>Rhabditina</taxon>
        <taxon>Rhabditomorpha</taxon>
        <taxon>Rhabditoidea</taxon>
        <taxon>Rhabditidae</taxon>
        <taxon>Peloderinae</taxon>
        <taxon>Caenorhabditis</taxon>
    </lineage>
</organism>
<dbReference type="SUPFAM" id="SSF48371">
    <property type="entry name" value="ARM repeat"/>
    <property type="match status" value="1"/>
</dbReference>
<dbReference type="OrthoDB" id="10263328at2759"/>
<evidence type="ECO:0000313" key="12">
    <source>
        <dbReference type="Proteomes" id="UP001152747"/>
    </source>
</evidence>
<feature type="domain" description="Importin subunit beta-1/Transportin-1-like TPR repeats" evidence="10">
    <location>
        <begin position="186"/>
        <end position="296"/>
    </location>
</feature>
<dbReference type="InterPro" id="IPR011989">
    <property type="entry name" value="ARM-like"/>
</dbReference>
<dbReference type="EMBL" id="CANHGI010000001">
    <property type="protein sequence ID" value="CAI5439151.1"/>
    <property type="molecule type" value="Genomic_DNA"/>
</dbReference>
<comment type="subcellular location">
    <subcellularLocation>
        <location evidence="2">Cytoplasm</location>
    </subcellularLocation>
    <subcellularLocation>
        <location evidence="1">Nucleus</location>
    </subcellularLocation>
</comment>
<dbReference type="GO" id="GO:0005634">
    <property type="term" value="C:nucleus"/>
    <property type="evidence" value="ECO:0007669"/>
    <property type="project" value="UniProtKB-SubCell"/>
</dbReference>
<evidence type="ECO:0000256" key="2">
    <source>
        <dbReference type="ARBA" id="ARBA00004496"/>
    </source>
</evidence>
<keyword evidence="5" id="KW-0677">Repeat</keyword>
<dbReference type="GO" id="GO:0005737">
    <property type="term" value="C:cytoplasm"/>
    <property type="evidence" value="ECO:0007669"/>
    <property type="project" value="UniProtKB-SubCell"/>
</dbReference>
<dbReference type="Pfam" id="PF13513">
    <property type="entry name" value="HEAT_EZ"/>
    <property type="match status" value="1"/>
</dbReference>
<dbReference type="InterPro" id="IPR000225">
    <property type="entry name" value="Armadillo"/>
</dbReference>
<dbReference type="SMART" id="SM00185">
    <property type="entry name" value="ARM"/>
    <property type="match status" value="4"/>
</dbReference>
<feature type="domain" description="Importin subunit beta-1/Transportin-1-like TPR repeats" evidence="10">
    <location>
        <begin position="384"/>
        <end position="494"/>
    </location>
</feature>
<protein>
    <recommendedName>
        <fullName evidence="10">Importin subunit beta-1/Transportin-1-like TPR repeats domain-containing protein</fullName>
    </recommendedName>
</protein>
<evidence type="ECO:0000256" key="3">
    <source>
        <dbReference type="ARBA" id="ARBA00022448"/>
    </source>
</evidence>
<dbReference type="PANTHER" id="PTHR10527">
    <property type="entry name" value="IMPORTIN BETA"/>
    <property type="match status" value="1"/>
</dbReference>
<evidence type="ECO:0000256" key="9">
    <source>
        <dbReference type="SAM" id="MobiDB-lite"/>
    </source>
</evidence>
<dbReference type="InterPro" id="IPR058584">
    <property type="entry name" value="IMB1_TNPO1-like_TPR"/>
</dbReference>
<dbReference type="GO" id="GO:0006606">
    <property type="term" value="P:protein import into nucleus"/>
    <property type="evidence" value="ECO:0007669"/>
    <property type="project" value="InterPro"/>
</dbReference>
<keyword evidence="3" id="KW-0813">Transport</keyword>
<name>A0A9P1I6X3_9PELO</name>
<dbReference type="Proteomes" id="UP001152747">
    <property type="component" value="Unassembled WGS sequence"/>
</dbReference>
<dbReference type="InterPro" id="IPR040122">
    <property type="entry name" value="Importin_beta"/>
</dbReference>
<keyword evidence="7" id="KW-0007">Acetylation</keyword>
<sequence length="772" mass="86140">MDDAEDYFVGQIFTPYAEFLEKTSEYRRRFELLDSETINVSQNVHSSRDDARTLVKCDKIKLRKLEIEKNRDLAKIARLRNRIILMQQQKRRQNMDRFLEFNRRAAVPGSDQKWTKQEAAIMAFGSILDGPEPAKLMPLVEEALPAIVEILCGRNVSVRDTAAWALGRVIDTCPDVVANAELLQKVLPALSSGLHQEPRVANNVCWTIVSLVKACYELAVSDGTDASGQPDTFALSDVFRALIQDILELSKRSDSNQSNLQITAYEALVELIEHSPKDCHSFVQEMALDLLQILRAKHRSEKEENVDGDLASDSTYPEQAAIAPIFDSPDRILLLPLTRERLPTILEAMRDENVSIRISAFSAVGLVLDTSAEVVRNPDFMREIMPALSSGLHQEPRVASNVCWTIVSLVKACYELAVSNGTDASGQPDTFALSDVFRALIQDVLEISKRSDSNQSNLQITAYEALVELIEHSPKDCHSFVQEMALDLLQILRAKHRSEKEENVDGDLASDSTYPEQAAIAPIFDSPDRILLLPLTRERLPTILEAMRDENVLIRDSAAWALGRVIDTCPEVVANAELLQKVLPALSSGLHQEPRVASNVCWTIVSLVKACYELAVSNGTDASGQPDTFALSDVYEDWIQDILELSKRSDSNQSNLQITAYEALVELIEHSPKDCHSFVQEMALDLLQILQGKHRSEMIFADGNLGADLASDSTIPERGEKKKSQNGNNKKSKKNGKKENDSSETSDSEHDEKREFAVVGFQPKTRITFLAR</sequence>
<feature type="region of interest" description="Disordered" evidence="9">
    <location>
        <begin position="710"/>
        <end position="757"/>
    </location>
</feature>
<reference evidence="11" key="1">
    <citation type="submission" date="2022-11" db="EMBL/GenBank/DDBJ databases">
        <authorList>
            <person name="Kikuchi T."/>
        </authorList>
    </citation>
    <scope>NUCLEOTIDE SEQUENCE</scope>
    <source>
        <strain evidence="11">PS1010</strain>
    </source>
</reference>
<dbReference type="InterPro" id="IPR016024">
    <property type="entry name" value="ARM-type_fold"/>
</dbReference>
<evidence type="ECO:0000313" key="11">
    <source>
        <dbReference type="EMBL" id="CAI5439151.1"/>
    </source>
</evidence>
<gene>
    <name evidence="11" type="ORF">CAMP_LOCUS1788</name>
</gene>
<keyword evidence="8" id="KW-0539">Nucleus</keyword>
<evidence type="ECO:0000259" key="10">
    <source>
        <dbReference type="Pfam" id="PF25574"/>
    </source>
</evidence>